<dbReference type="Proteomes" id="UP000195570">
    <property type="component" value="Unassembled WGS sequence"/>
</dbReference>
<feature type="domain" description="DNA-directed RNA polymerase RpoA/D/Rpb3-type" evidence="8">
    <location>
        <begin position="50"/>
        <end position="319"/>
    </location>
</feature>
<dbReference type="InterPro" id="IPR033901">
    <property type="entry name" value="RNAPI/III_AC40"/>
</dbReference>
<evidence type="ECO:0000256" key="5">
    <source>
        <dbReference type="ARBA" id="ARBA00026088"/>
    </source>
</evidence>
<dbReference type="CDD" id="cd07032">
    <property type="entry name" value="RNAP_I_II_AC40"/>
    <property type="match status" value="1"/>
</dbReference>
<feature type="region of interest" description="Disordered" evidence="7">
    <location>
        <begin position="226"/>
        <end position="278"/>
    </location>
</feature>
<evidence type="ECO:0000256" key="3">
    <source>
        <dbReference type="ARBA" id="ARBA00023163"/>
    </source>
</evidence>
<sequence>MVKVYNLQRRTETLPTVRRTAPNAEELEDQSHLSRPAGAGDGEPTRRVETITFDMDNVSPPVANMFRRLMLTEVPVFAFDRILIEHNDGVVPDELLAHRIGLVPLAGPVSSMQYITDSASVGFDNLDPERVLLFELDVTAKRDVPTTSVYSGHLKWQPIAKQEELAARSEDDRVFLVHPDIVLTRLGPGQRLKLRAIAIKGIGAVHAKWTPVAACFYEMKQAKAGAEDSDGRASGRGRSRSGRGRVDANEEESNATRPRSASGNHSHEPHRETVNEVIAKRDTSSVRFTVESIGQLYAVDVFRQALILFAERIRDLAVRIRSTEPRMTGAAATAFTE</sequence>
<feature type="compositionally biased region" description="Polar residues" evidence="7">
    <location>
        <begin position="255"/>
        <end position="264"/>
    </location>
</feature>
<dbReference type="GO" id="GO:0006351">
    <property type="term" value="P:DNA-templated transcription"/>
    <property type="evidence" value="ECO:0007669"/>
    <property type="project" value="InterPro"/>
</dbReference>
<dbReference type="PANTHER" id="PTHR11800:SF13">
    <property type="entry name" value="DNA-DIRECTED RNA POLYMERASES I AND III SUBUNIT RPAC1"/>
    <property type="match status" value="1"/>
</dbReference>
<keyword evidence="2 9" id="KW-0240">DNA-directed RNA polymerase</keyword>
<dbReference type="HAMAP" id="MF_00320">
    <property type="entry name" value="RNApol_arch_Rpo3"/>
    <property type="match status" value="1"/>
</dbReference>
<gene>
    <name evidence="9" type="ORF">TEOVI_000885000</name>
</gene>
<evidence type="ECO:0000259" key="8">
    <source>
        <dbReference type="SMART" id="SM00662"/>
    </source>
</evidence>
<evidence type="ECO:0000313" key="9">
    <source>
        <dbReference type="EMBL" id="SCU68363.1"/>
    </source>
</evidence>
<dbReference type="PANTHER" id="PTHR11800">
    <property type="entry name" value="DNA-DIRECTED RNA POLYMERASE"/>
    <property type="match status" value="1"/>
</dbReference>
<organism evidence="9 10">
    <name type="scientific">Trypanosoma equiperdum</name>
    <dbReference type="NCBI Taxonomy" id="5694"/>
    <lineage>
        <taxon>Eukaryota</taxon>
        <taxon>Discoba</taxon>
        <taxon>Euglenozoa</taxon>
        <taxon>Kinetoplastea</taxon>
        <taxon>Metakinetoplastina</taxon>
        <taxon>Trypanosomatida</taxon>
        <taxon>Trypanosomatidae</taxon>
        <taxon>Trypanosoma</taxon>
    </lineage>
</organism>
<dbReference type="InterPro" id="IPR050518">
    <property type="entry name" value="Rpo3/RPB3_RNA_Pol_subunit"/>
</dbReference>
<keyword evidence="3" id="KW-0804">Transcription</keyword>
<comment type="similarity">
    <text evidence="4">Belongs to the archaeal Rpo3/eukaryotic RPB3 RNA polymerase subunit family.</text>
</comment>
<dbReference type="RefSeq" id="XP_067079529.1">
    <property type="nucleotide sequence ID" value="XM_067223428.1"/>
</dbReference>
<dbReference type="InterPro" id="IPR022842">
    <property type="entry name" value="RNAP_Rpo3/Rpb3/RPAC1"/>
</dbReference>
<dbReference type="GO" id="GO:0046983">
    <property type="term" value="F:protein dimerization activity"/>
    <property type="evidence" value="ECO:0007669"/>
    <property type="project" value="InterPro"/>
</dbReference>
<dbReference type="InterPro" id="IPR011262">
    <property type="entry name" value="DNA-dir_RNA_pol_insert"/>
</dbReference>
<reference evidence="9" key="1">
    <citation type="submission" date="2016-09" db="EMBL/GenBank/DDBJ databases">
        <authorList>
            <person name="Hebert L."/>
            <person name="Moumen B."/>
        </authorList>
    </citation>
    <scope>NUCLEOTIDE SEQUENCE [LARGE SCALE GENOMIC DNA]</scope>
    <source>
        <strain evidence="9">OVI</strain>
    </source>
</reference>
<keyword evidence="10" id="KW-1185">Reference proteome</keyword>
<dbReference type="Gene3D" id="2.170.120.12">
    <property type="entry name" value="DNA-directed RNA polymerase, insert domain"/>
    <property type="match status" value="1"/>
</dbReference>
<proteinExistence type="inferred from homology"/>
<dbReference type="InterPro" id="IPR011263">
    <property type="entry name" value="DNA-dir_RNA_pol_RpoA/D/Rpb3"/>
</dbReference>
<dbReference type="EMBL" id="CZPT02000970">
    <property type="protein sequence ID" value="SCU68363.1"/>
    <property type="molecule type" value="Genomic_DNA"/>
</dbReference>
<dbReference type="SUPFAM" id="SSF56553">
    <property type="entry name" value="Insert subdomain of RNA polymerase alpha subunit"/>
    <property type="match status" value="1"/>
</dbReference>
<dbReference type="GO" id="GO:0005666">
    <property type="term" value="C:RNA polymerase III complex"/>
    <property type="evidence" value="ECO:0007669"/>
    <property type="project" value="TreeGrafter"/>
</dbReference>
<accession>A0A1G4I991</accession>
<dbReference type="GO" id="GO:0005736">
    <property type="term" value="C:RNA polymerase I complex"/>
    <property type="evidence" value="ECO:0007669"/>
    <property type="project" value="TreeGrafter"/>
</dbReference>
<dbReference type="GO" id="GO:0003899">
    <property type="term" value="F:DNA-directed RNA polymerase activity"/>
    <property type="evidence" value="ECO:0007669"/>
    <property type="project" value="InterPro"/>
</dbReference>
<evidence type="ECO:0000256" key="1">
    <source>
        <dbReference type="ARBA" id="ARBA00004026"/>
    </source>
</evidence>
<feature type="region of interest" description="Disordered" evidence="7">
    <location>
        <begin position="21"/>
        <end position="45"/>
    </location>
</feature>
<dbReference type="AlphaFoldDB" id="A0A1G4I991"/>
<dbReference type="VEuPathDB" id="TriTrypDB:TEOVI_000885000"/>
<dbReference type="Pfam" id="PF01000">
    <property type="entry name" value="RNA_pol_A_bac"/>
    <property type="match status" value="1"/>
</dbReference>
<dbReference type="Gene3D" id="3.30.1360.10">
    <property type="entry name" value="RNA polymerase, RBP11-like subunit"/>
    <property type="match status" value="1"/>
</dbReference>
<evidence type="ECO:0000256" key="2">
    <source>
        <dbReference type="ARBA" id="ARBA00022478"/>
    </source>
</evidence>
<dbReference type="GeneID" id="92382784"/>
<comment type="subunit">
    <text evidence="5">In plastids the minimal PEP RNA polymerase catalytic core is composed of four subunits: alpha, beta, beta', and beta''. When a (nuclear-encoded) sigma factor is associated with the core the holoenzyme is formed, which can initiate transcription.</text>
</comment>
<dbReference type="SUPFAM" id="SSF55257">
    <property type="entry name" value="RBP11-like subunits of RNA polymerase"/>
    <property type="match status" value="1"/>
</dbReference>
<evidence type="ECO:0000256" key="4">
    <source>
        <dbReference type="ARBA" id="ARBA00025804"/>
    </source>
</evidence>
<dbReference type="Pfam" id="PF01193">
    <property type="entry name" value="RNA_pol_L"/>
    <property type="match status" value="1"/>
</dbReference>
<dbReference type="InterPro" id="IPR036643">
    <property type="entry name" value="RNApol_insert_sf"/>
</dbReference>
<name>A0A1G4I991_TRYEQ</name>
<dbReference type="InterPro" id="IPR036603">
    <property type="entry name" value="RBP11-like"/>
</dbReference>
<evidence type="ECO:0000256" key="7">
    <source>
        <dbReference type="SAM" id="MobiDB-lite"/>
    </source>
</evidence>
<evidence type="ECO:0000256" key="6">
    <source>
        <dbReference type="ARBA" id="ARBA00031776"/>
    </source>
</evidence>
<feature type="compositionally biased region" description="Basic and acidic residues" evidence="7">
    <location>
        <begin position="265"/>
        <end position="278"/>
    </location>
</feature>
<protein>
    <recommendedName>
        <fullName evidence="6">Plastid-encoded RNA polymerase subunit alpha</fullName>
    </recommendedName>
</protein>
<comment type="function">
    <text evidence="1">DNA-dependent RNA polymerase catalyzes the transcription of DNA into RNA using the four ribonucleoside triphosphates as substrates.</text>
</comment>
<evidence type="ECO:0000313" key="10">
    <source>
        <dbReference type="Proteomes" id="UP000195570"/>
    </source>
</evidence>
<dbReference type="SMART" id="SM00662">
    <property type="entry name" value="RPOLD"/>
    <property type="match status" value="1"/>
</dbReference>
<comment type="caution">
    <text evidence="9">The sequence shown here is derived from an EMBL/GenBank/DDBJ whole genome shotgun (WGS) entry which is preliminary data.</text>
</comment>